<dbReference type="EMBL" id="MCGT01000018">
    <property type="protein sequence ID" value="ORX52312.1"/>
    <property type="molecule type" value="Genomic_DNA"/>
</dbReference>
<feature type="region of interest" description="Disordered" evidence="1">
    <location>
        <begin position="231"/>
        <end position="278"/>
    </location>
</feature>
<reference evidence="2 3" key="1">
    <citation type="submission" date="2016-07" db="EMBL/GenBank/DDBJ databases">
        <title>Pervasive Adenine N6-methylation of Active Genes in Fungi.</title>
        <authorList>
            <consortium name="DOE Joint Genome Institute"/>
            <person name="Mondo S.J."/>
            <person name="Dannebaum R.O."/>
            <person name="Kuo R.C."/>
            <person name="Labutti K."/>
            <person name="Haridas S."/>
            <person name="Kuo A."/>
            <person name="Salamov A."/>
            <person name="Ahrendt S.R."/>
            <person name="Lipzen A."/>
            <person name="Sullivan W."/>
            <person name="Andreopoulos W.B."/>
            <person name="Clum A."/>
            <person name="Lindquist E."/>
            <person name="Daum C."/>
            <person name="Ramamoorthy G.K."/>
            <person name="Gryganskyi A."/>
            <person name="Culley D."/>
            <person name="Magnuson J.K."/>
            <person name="James T.Y."/>
            <person name="O'Malley M.A."/>
            <person name="Stajich J.E."/>
            <person name="Spatafora J.W."/>
            <person name="Visel A."/>
            <person name="Grigoriev I.V."/>
        </authorList>
    </citation>
    <scope>NUCLEOTIDE SEQUENCE [LARGE SCALE GENOMIC DNA]</scope>
    <source>
        <strain evidence="2 3">NRRL 3301</strain>
    </source>
</reference>
<feature type="compositionally biased region" description="Low complexity" evidence="1">
    <location>
        <begin position="148"/>
        <end position="177"/>
    </location>
</feature>
<proteinExistence type="predicted"/>
<dbReference type="AlphaFoldDB" id="A0A1X2GEY6"/>
<feature type="region of interest" description="Disordered" evidence="1">
    <location>
        <begin position="54"/>
        <end position="106"/>
    </location>
</feature>
<accession>A0A1X2GEY6</accession>
<feature type="non-terminal residue" evidence="2">
    <location>
        <position position="278"/>
    </location>
</feature>
<name>A0A1X2GEY6_9FUNG</name>
<comment type="caution">
    <text evidence="2">The sequence shown here is derived from an EMBL/GenBank/DDBJ whole genome shotgun (WGS) entry which is preliminary data.</text>
</comment>
<evidence type="ECO:0000256" key="1">
    <source>
        <dbReference type="SAM" id="MobiDB-lite"/>
    </source>
</evidence>
<gene>
    <name evidence="2" type="ORF">DM01DRAFT_328593</name>
</gene>
<feature type="compositionally biased region" description="Low complexity" evidence="1">
    <location>
        <begin position="80"/>
        <end position="93"/>
    </location>
</feature>
<evidence type="ECO:0000313" key="2">
    <source>
        <dbReference type="EMBL" id="ORX52312.1"/>
    </source>
</evidence>
<evidence type="ECO:0000313" key="3">
    <source>
        <dbReference type="Proteomes" id="UP000242146"/>
    </source>
</evidence>
<keyword evidence="3" id="KW-1185">Reference proteome</keyword>
<organism evidence="2 3">
    <name type="scientific">Hesseltinella vesiculosa</name>
    <dbReference type="NCBI Taxonomy" id="101127"/>
    <lineage>
        <taxon>Eukaryota</taxon>
        <taxon>Fungi</taxon>
        <taxon>Fungi incertae sedis</taxon>
        <taxon>Mucoromycota</taxon>
        <taxon>Mucoromycotina</taxon>
        <taxon>Mucoromycetes</taxon>
        <taxon>Mucorales</taxon>
        <taxon>Cunninghamellaceae</taxon>
        <taxon>Hesseltinella</taxon>
    </lineage>
</organism>
<protein>
    <submittedName>
        <fullName evidence="2">Uncharacterized protein</fullName>
    </submittedName>
</protein>
<dbReference type="Proteomes" id="UP000242146">
    <property type="component" value="Unassembled WGS sequence"/>
</dbReference>
<sequence length="278" mass="30733">MSEWKHGEVEYLSDQTTAIPGMPLVSKHTPSLPVYNMTTHGPFMAPWPSARRHSATALPPHRKSSFIEDRTPSPSFVPTSRHSSLTSSSSSKSFPHIDSDRSLPFHQMTPPVTQTLPHPYYDHYASSSSRFFTMKPAHQDNHLFHPTPFVSQPSFSSEPPSTSSYFPHSSSSPSAEHTAAQAAAVAYQHQSLHSDPIAWYTSSNYTKYAASDSSTPKPSFARYQHVEYQGPASIPAHRHSIPWSKPEPTTAPLASSDQSEEPVPKKKRKQSNGAITVN</sequence>
<feature type="region of interest" description="Disordered" evidence="1">
    <location>
        <begin position="143"/>
        <end position="177"/>
    </location>
</feature>
<feature type="compositionally biased region" description="Basic residues" evidence="1">
    <location>
        <begin position="54"/>
        <end position="64"/>
    </location>
</feature>